<sequence length="75" mass="8837">MWRPLLDNHGMLHSHVTHVESESISRQRRDDGDAPLQHGPTWIWPRVQTWTCSQLCVSEKWPVDDSSSCVQRRWS</sequence>
<accession>A0AAV2JFC5</accession>
<dbReference type="Proteomes" id="UP001497482">
    <property type="component" value="Chromosome 12"/>
</dbReference>
<evidence type="ECO:0000313" key="2">
    <source>
        <dbReference type="EMBL" id="CAL1576373.1"/>
    </source>
</evidence>
<gene>
    <name evidence="2" type="ORF">KC01_LOCUS7809</name>
</gene>
<evidence type="ECO:0000256" key="1">
    <source>
        <dbReference type="SAM" id="MobiDB-lite"/>
    </source>
</evidence>
<keyword evidence="3" id="KW-1185">Reference proteome</keyword>
<name>A0AAV2JFC5_KNICA</name>
<feature type="region of interest" description="Disordered" evidence="1">
    <location>
        <begin position="18"/>
        <end position="39"/>
    </location>
</feature>
<proteinExistence type="predicted"/>
<dbReference type="AlphaFoldDB" id="A0AAV2JFC5"/>
<organism evidence="2 3">
    <name type="scientific">Knipowitschia caucasica</name>
    <name type="common">Caucasian dwarf goby</name>
    <name type="synonym">Pomatoschistus caucasicus</name>
    <dbReference type="NCBI Taxonomy" id="637954"/>
    <lineage>
        <taxon>Eukaryota</taxon>
        <taxon>Metazoa</taxon>
        <taxon>Chordata</taxon>
        <taxon>Craniata</taxon>
        <taxon>Vertebrata</taxon>
        <taxon>Euteleostomi</taxon>
        <taxon>Actinopterygii</taxon>
        <taxon>Neopterygii</taxon>
        <taxon>Teleostei</taxon>
        <taxon>Neoteleostei</taxon>
        <taxon>Acanthomorphata</taxon>
        <taxon>Gobiaria</taxon>
        <taxon>Gobiiformes</taxon>
        <taxon>Gobioidei</taxon>
        <taxon>Gobiidae</taxon>
        <taxon>Gobiinae</taxon>
        <taxon>Knipowitschia</taxon>
    </lineage>
</organism>
<feature type="compositionally biased region" description="Basic and acidic residues" evidence="1">
    <location>
        <begin position="18"/>
        <end position="32"/>
    </location>
</feature>
<evidence type="ECO:0000313" key="3">
    <source>
        <dbReference type="Proteomes" id="UP001497482"/>
    </source>
</evidence>
<protein>
    <submittedName>
        <fullName evidence="2">Uncharacterized protein</fullName>
    </submittedName>
</protein>
<dbReference type="EMBL" id="OZ035834">
    <property type="protein sequence ID" value="CAL1576373.1"/>
    <property type="molecule type" value="Genomic_DNA"/>
</dbReference>
<reference evidence="2 3" key="1">
    <citation type="submission" date="2024-04" db="EMBL/GenBank/DDBJ databases">
        <authorList>
            <person name="Waldvogel A.-M."/>
            <person name="Schoenle A."/>
        </authorList>
    </citation>
    <scope>NUCLEOTIDE SEQUENCE [LARGE SCALE GENOMIC DNA]</scope>
</reference>